<dbReference type="AlphaFoldDB" id="A0A0A9GNZ3"/>
<reference evidence="1" key="1">
    <citation type="submission" date="2014-09" db="EMBL/GenBank/DDBJ databases">
        <authorList>
            <person name="Magalhaes I.L.F."/>
            <person name="Oliveira U."/>
            <person name="Santos F.R."/>
            <person name="Vidigal T.H.D.A."/>
            <person name="Brescovit A.D."/>
            <person name="Santos A.J."/>
        </authorList>
    </citation>
    <scope>NUCLEOTIDE SEQUENCE</scope>
    <source>
        <tissue evidence="1">Shoot tissue taken approximately 20 cm above the soil surface</tissue>
    </source>
</reference>
<protein>
    <submittedName>
        <fullName evidence="1">Uncharacterized protein</fullName>
    </submittedName>
</protein>
<proteinExistence type="predicted"/>
<name>A0A0A9GNZ3_ARUDO</name>
<dbReference type="EMBL" id="GBRH01171704">
    <property type="protein sequence ID" value="JAE26192.1"/>
    <property type="molecule type" value="Transcribed_RNA"/>
</dbReference>
<organism evidence="1">
    <name type="scientific">Arundo donax</name>
    <name type="common">Giant reed</name>
    <name type="synonym">Donax arundinaceus</name>
    <dbReference type="NCBI Taxonomy" id="35708"/>
    <lineage>
        <taxon>Eukaryota</taxon>
        <taxon>Viridiplantae</taxon>
        <taxon>Streptophyta</taxon>
        <taxon>Embryophyta</taxon>
        <taxon>Tracheophyta</taxon>
        <taxon>Spermatophyta</taxon>
        <taxon>Magnoliopsida</taxon>
        <taxon>Liliopsida</taxon>
        <taxon>Poales</taxon>
        <taxon>Poaceae</taxon>
        <taxon>PACMAD clade</taxon>
        <taxon>Arundinoideae</taxon>
        <taxon>Arundineae</taxon>
        <taxon>Arundo</taxon>
    </lineage>
</organism>
<reference evidence="1" key="2">
    <citation type="journal article" date="2015" name="Data Brief">
        <title>Shoot transcriptome of the giant reed, Arundo donax.</title>
        <authorList>
            <person name="Barrero R.A."/>
            <person name="Guerrero F.D."/>
            <person name="Moolhuijzen P."/>
            <person name="Goolsby J.A."/>
            <person name="Tidwell J."/>
            <person name="Bellgard S.E."/>
            <person name="Bellgard M.I."/>
        </authorList>
    </citation>
    <scope>NUCLEOTIDE SEQUENCE</scope>
    <source>
        <tissue evidence="1">Shoot tissue taken approximately 20 cm above the soil surface</tissue>
    </source>
</reference>
<accession>A0A0A9GNZ3</accession>
<evidence type="ECO:0000313" key="1">
    <source>
        <dbReference type="EMBL" id="JAE26192.1"/>
    </source>
</evidence>
<sequence length="57" mass="6776">MVLQNVFFSIGLYVSSYYLMREKMQRFITISKERLANGKFDAKELRASCRLSVYLFI</sequence>